<evidence type="ECO:0000313" key="4">
    <source>
        <dbReference type="Proteomes" id="UP000190744"/>
    </source>
</evidence>
<evidence type="ECO:0000313" key="3">
    <source>
        <dbReference type="EMBL" id="OOQ83919.1"/>
    </source>
</evidence>
<evidence type="ECO:0008006" key="5">
    <source>
        <dbReference type="Google" id="ProtNLM"/>
    </source>
</evidence>
<dbReference type="PANTHER" id="PTHR37542">
    <property type="entry name" value="HELO DOMAIN-CONTAINING PROTEIN-RELATED"/>
    <property type="match status" value="1"/>
</dbReference>
<dbReference type="Pfam" id="PF17109">
    <property type="entry name" value="Goodbye"/>
    <property type="match status" value="1"/>
</dbReference>
<evidence type="ECO:0000259" key="2">
    <source>
        <dbReference type="Pfam" id="PF17109"/>
    </source>
</evidence>
<organism evidence="3 4">
    <name type="scientific">Penicillium brasilianum</name>
    <dbReference type="NCBI Taxonomy" id="104259"/>
    <lineage>
        <taxon>Eukaryota</taxon>
        <taxon>Fungi</taxon>
        <taxon>Dikarya</taxon>
        <taxon>Ascomycota</taxon>
        <taxon>Pezizomycotina</taxon>
        <taxon>Eurotiomycetes</taxon>
        <taxon>Eurotiomycetidae</taxon>
        <taxon>Eurotiales</taxon>
        <taxon>Aspergillaceae</taxon>
        <taxon>Penicillium</taxon>
    </lineage>
</organism>
<proteinExistence type="predicted"/>
<protein>
    <recommendedName>
        <fullName evidence="5">Prion-inhibition and propagation HeLo domain-containing protein</fullName>
    </recommendedName>
</protein>
<accession>A0A1S9REF0</accession>
<comment type="caution">
    <text evidence="3">The sequence shown here is derived from an EMBL/GenBank/DDBJ whole genome shotgun (WGS) entry which is preliminary data.</text>
</comment>
<name>A0A1S9REF0_PENBI</name>
<dbReference type="InterPro" id="IPR031350">
    <property type="entry name" value="Goodbye_dom"/>
</dbReference>
<dbReference type="Pfam" id="PF14479">
    <property type="entry name" value="HeLo"/>
    <property type="match status" value="1"/>
</dbReference>
<dbReference type="EMBL" id="LJBN01000188">
    <property type="protein sequence ID" value="OOQ83919.1"/>
    <property type="molecule type" value="Genomic_DNA"/>
</dbReference>
<gene>
    <name evidence="3" type="ORF">PEBR_32440</name>
</gene>
<feature type="domain" description="Prion-inhibition and propagation HeLo" evidence="1">
    <location>
        <begin position="289"/>
        <end position="470"/>
    </location>
</feature>
<reference evidence="4" key="1">
    <citation type="submission" date="2015-09" db="EMBL/GenBank/DDBJ databases">
        <authorList>
            <person name="Fill T.P."/>
            <person name="Baretta J.F."/>
            <person name="de Almeida L.G."/>
            <person name="Rocha M."/>
            <person name="de Souza D.H."/>
            <person name="Malavazi I."/>
            <person name="Cerdeira L.T."/>
            <person name="Hong H."/>
            <person name="Samborskyy M."/>
            <person name="de Vasconcelos A.T."/>
            <person name="Leadlay P."/>
            <person name="Rodrigues-Filho E."/>
        </authorList>
    </citation>
    <scope>NUCLEOTIDE SEQUENCE [LARGE SCALE GENOMIC DNA]</scope>
    <source>
        <strain evidence="4">LaBioMMi 136</strain>
    </source>
</reference>
<dbReference type="PANTHER" id="PTHR37542:SF3">
    <property type="entry name" value="PRION-INHIBITION AND PROPAGATION HELO DOMAIN-CONTAINING PROTEIN"/>
    <property type="match status" value="1"/>
</dbReference>
<sequence length="528" mass="58831">MASQSSISGVTIPQLWEESIKEYEKATGKSLRLGKFKTMDEIMTGTEGLSSKFKDFRSDESKVTKVRTALKNNMWLIQKVVNTVQSVGNAASAFPPAMPASLIFTAFGQVMQSFADVSADYDKVMGFFEFTHRFFDRLSMIEQKMPDLPPFQRCVSRVFSSILKICAISQQYCAEKRFKKWFDNLVNGTDGELAGASAELEGAINEMSEAVGLATLRTVEILDEVVQSMNGNVEFLVSNATLIDERTAAIETNTNTILEQNQNLASRQGEMSEMQRETLAQMREQSRMLNGVVRLFGSVQMGEGFSNSFKTSLLKVDVIRLRLTRWGQSVGLANFADLESLQQTKLSPEDIPRVEELLGGIMDQFSDAETYAKRFKRKSPGTSTLDPAKELDTVSASLHQQMSEVTKRRQGDAEQDAADHVAFYEEKYFVRLIEDTSTLVDDLIELFPAVQAVQRKLCEEEVAEMNKIKDALPLLKEVAAGQDKMLSDTVVKVIESSTTYNNSVIFSGTNSGFQIGNNKGRISNVRFG</sequence>
<dbReference type="Gene3D" id="1.20.120.1020">
    <property type="entry name" value="Prion-inhibition and propagation, HeLo domain"/>
    <property type="match status" value="1"/>
</dbReference>
<evidence type="ECO:0000259" key="1">
    <source>
        <dbReference type="Pfam" id="PF14479"/>
    </source>
</evidence>
<feature type="domain" description="Fungal STAND N-terminal Goodbye" evidence="2">
    <location>
        <begin position="16"/>
        <end position="138"/>
    </location>
</feature>
<dbReference type="InterPro" id="IPR038305">
    <property type="entry name" value="HeLo_sf"/>
</dbReference>
<dbReference type="InterPro" id="IPR029498">
    <property type="entry name" value="HeLo_dom"/>
</dbReference>
<dbReference type="AlphaFoldDB" id="A0A1S9REF0"/>
<dbReference type="Proteomes" id="UP000190744">
    <property type="component" value="Unassembled WGS sequence"/>
</dbReference>